<evidence type="ECO:0000256" key="2">
    <source>
        <dbReference type="ARBA" id="ARBA00012438"/>
    </source>
</evidence>
<keyword evidence="9" id="KW-1133">Transmembrane helix</keyword>
<dbReference type="Pfam" id="PF00512">
    <property type="entry name" value="HisKA"/>
    <property type="match status" value="1"/>
</dbReference>
<dbReference type="InterPro" id="IPR000014">
    <property type="entry name" value="PAS"/>
</dbReference>
<keyword evidence="7" id="KW-0067">ATP-binding</keyword>
<evidence type="ECO:0000313" key="11">
    <source>
        <dbReference type="EMBL" id="KAB2330620.1"/>
    </source>
</evidence>
<organism evidence="11 12">
    <name type="scientific">Bacillus mesophilum</name>
    <dbReference type="NCBI Taxonomy" id="1071718"/>
    <lineage>
        <taxon>Bacteria</taxon>
        <taxon>Bacillati</taxon>
        <taxon>Bacillota</taxon>
        <taxon>Bacilli</taxon>
        <taxon>Bacillales</taxon>
        <taxon>Bacillaceae</taxon>
        <taxon>Bacillus</taxon>
    </lineage>
</organism>
<dbReference type="InterPro" id="IPR003661">
    <property type="entry name" value="HisK_dim/P_dom"/>
</dbReference>
<feature type="transmembrane region" description="Helical" evidence="9">
    <location>
        <begin position="144"/>
        <end position="168"/>
    </location>
</feature>
<keyword evidence="9" id="KW-0472">Membrane</keyword>
<dbReference type="GO" id="GO:0005524">
    <property type="term" value="F:ATP binding"/>
    <property type="evidence" value="ECO:0007669"/>
    <property type="project" value="UniProtKB-KW"/>
</dbReference>
<dbReference type="InterPro" id="IPR036890">
    <property type="entry name" value="HATPase_C_sf"/>
</dbReference>
<dbReference type="SUPFAM" id="SSF55874">
    <property type="entry name" value="ATPase domain of HSP90 chaperone/DNA topoisomerase II/histidine kinase"/>
    <property type="match status" value="1"/>
</dbReference>
<keyword evidence="9" id="KW-0812">Transmembrane</keyword>
<feature type="transmembrane region" description="Helical" evidence="9">
    <location>
        <begin position="104"/>
        <end position="124"/>
    </location>
</feature>
<feature type="transmembrane region" description="Helical" evidence="9">
    <location>
        <begin position="6"/>
        <end position="23"/>
    </location>
</feature>
<dbReference type="InterPro" id="IPR004358">
    <property type="entry name" value="Sig_transdc_His_kin-like_C"/>
</dbReference>
<accession>A0A7V7UU11</accession>
<evidence type="ECO:0000256" key="5">
    <source>
        <dbReference type="ARBA" id="ARBA00022741"/>
    </source>
</evidence>
<evidence type="ECO:0000259" key="10">
    <source>
        <dbReference type="PROSITE" id="PS50109"/>
    </source>
</evidence>
<feature type="transmembrane region" description="Helical" evidence="9">
    <location>
        <begin position="180"/>
        <end position="197"/>
    </location>
</feature>
<dbReference type="GO" id="GO:0000155">
    <property type="term" value="F:phosphorelay sensor kinase activity"/>
    <property type="evidence" value="ECO:0007669"/>
    <property type="project" value="InterPro"/>
</dbReference>
<dbReference type="NCBIfam" id="TIGR00229">
    <property type="entry name" value="sensory_box"/>
    <property type="match status" value="1"/>
</dbReference>
<evidence type="ECO:0000256" key="7">
    <source>
        <dbReference type="ARBA" id="ARBA00022840"/>
    </source>
</evidence>
<dbReference type="SUPFAM" id="SSF47384">
    <property type="entry name" value="Homodimeric domain of signal transducing histidine kinase"/>
    <property type="match status" value="1"/>
</dbReference>
<keyword evidence="4" id="KW-0808">Transferase</keyword>
<dbReference type="Pfam" id="PF02518">
    <property type="entry name" value="HATPase_c"/>
    <property type="match status" value="1"/>
</dbReference>
<proteinExistence type="predicted"/>
<dbReference type="OrthoDB" id="9815750at2"/>
<keyword evidence="8" id="KW-0902">Two-component regulatory system</keyword>
<name>A0A7V7UU11_9BACI</name>
<sequence>MEFILLLLVSAIPLIISIAVLFTPKTHITIAMAVFLFLLSSWQMDVSILYANGVLSLDTIDLLFRILRGGSIFLMPMMYYFCYHLVQETPSLSHMKGLCNKSTLYIMIGFSTIVYLFNFTEAGIETYHLVHAEGISPSHWMPVYGPLNSLFIINTFFIFINTSMLSILSLQIKIKVYRSFYLKLMIAAMFILFNGVMSGFSFFPLFFSSFNSIIAAIILFFGFFQMQSSKIHSMNKELIRQSDLLEAIMNINPNYLLVTSGKNNIVKVNDSFCELFSFKVKDLIGFKFSDFPEVKEILNENLEQPSKHTDAKGRVRYISWGTRELQQSKTEIYQIYFGIDVTEQKRHEQVLLSSEKLKVIGEMAASVAHEIRNPLTTIRGFIQLIKEKNSDSKYENILLDEIDRINEVLKELLILSKPEAREQGQAGEIEVYVRDEIRSIHMLFHALALEQNKNIYIEDRLKKDCYIKIDKSHFKQVIINILKNSLEAISKGGKIKMIMDERAGKVRIRIIDNGEGINKQRLSRIGEPYYTSKEKGTGIGLTICFKLMKENSGEMTVKSKEGCGTSVTILLPSHQ</sequence>
<dbReference type="PANTHER" id="PTHR43065">
    <property type="entry name" value="SENSOR HISTIDINE KINASE"/>
    <property type="match status" value="1"/>
</dbReference>
<keyword evidence="3" id="KW-0597">Phosphoprotein</keyword>
<gene>
    <name evidence="11" type="ORF">F7732_18400</name>
</gene>
<reference evidence="11 12" key="1">
    <citation type="journal article" date="2014" name="Arch. Microbiol.">
        <title>Bacillus mesophilum sp. nov., strain IITR-54T, a novel 4-chlorobiphenyl dechlorinating bacterium.</title>
        <authorList>
            <person name="Manickam N."/>
            <person name="Singh N.K."/>
            <person name="Bajaj A."/>
            <person name="Kumar R.M."/>
            <person name="Kaur G."/>
            <person name="Kaur N."/>
            <person name="Bala M."/>
            <person name="Kumar A."/>
            <person name="Mayilraj S."/>
        </authorList>
    </citation>
    <scope>NUCLEOTIDE SEQUENCE [LARGE SCALE GENOMIC DNA]</scope>
    <source>
        <strain evidence="11 12">IITR-54</strain>
    </source>
</reference>
<feature type="transmembrane region" description="Helical" evidence="9">
    <location>
        <begin position="203"/>
        <end position="224"/>
    </location>
</feature>
<keyword evidence="6" id="KW-0418">Kinase</keyword>
<feature type="transmembrane region" description="Helical" evidence="9">
    <location>
        <begin position="30"/>
        <end position="50"/>
    </location>
</feature>
<evidence type="ECO:0000256" key="6">
    <source>
        <dbReference type="ARBA" id="ARBA00022777"/>
    </source>
</evidence>
<dbReference type="Proteomes" id="UP000441354">
    <property type="component" value="Unassembled WGS sequence"/>
</dbReference>
<evidence type="ECO:0000256" key="8">
    <source>
        <dbReference type="ARBA" id="ARBA00023012"/>
    </source>
</evidence>
<dbReference type="PRINTS" id="PR00344">
    <property type="entry name" value="BCTRLSENSOR"/>
</dbReference>
<feature type="transmembrane region" description="Helical" evidence="9">
    <location>
        <begin position="62"/>
        <end position="83"/>
    </location>
</feature>
<dbReference type="InterPro" id="IPR005467">
    <property type="entry name" value="His_kinase_dom"/>
</dbReference>
<evidence type="ECO:0000313" key="12">
    <source>
        <dbReference type="Proteomes" id="UP000441354"/>
    </source>
</evidence>
<dbReference type="RefSeq" id="WP_151575550.1">
    <property type="nucleotide sequence ID" value="NZ_WBOT01000007.1"/>
</dbReference>
<dbReference type="InterPro" id="IPR036097">
    <property type="entry name" value="HisK_dim/P_sf"/>
</dbReference>
<feature type="domain" description="Histidine kinase" evidence="10">
    <location>
        <begin position="366"/>
        <end position="575"/>
    </location>
</feature>
<evidence type="ECO:0000256" key="4">
    <source>
        <dbReference type="ARBA" id="ARBA00022679"/>
    </source>
</evidence>
<evidence type="ECO:0000256" key="1">
    <source>
        <dbReference type="ARBA" id="ARBA00000085"/>
    </source>
</evidence>
<keyword evidence="5" id="KW-0547">Nucleotide-binding</keyword>
<dbReference type="AlphaFoldDB" id="A0A7V7UU11"/>
<dbReference type="SMART" id="SM00388">
    <property type="entry name" value="HisKA"/>
    <property type="match status" value="1"/>
</dbReference>
<evidence type="ECO:0000256" key="3">
    <source>
        <dbReference type="ARBA" id="ARBA00022553"/>
    </source>
</evidence>
<protein>
    <recommendedName>
        <fullName evidence="2">histidine kinase</fullName>
        <ecNumber evidence="2">2.7.13.3</ecNumber>
    </recommendedName>
</protein>
<dbReference type="CDD" id="cd00082">
    <property type="entry name" value="HisKA"/>
    <property type="match status" value="1"/>
</dbReference>
<comment type="catalytic activity">
    <reaction evidence="1">
        <text>ATP + protein L-histidine = ADP + protein N-phospho-L-histidine.</text>
        <dbReference type="EC" id="2.7.13.3"/>
    </reaction>
</comment>
<dbReference type="EC" id="2.7.13.3" evidence="2"/>
<dbReference type="Gene3D" id="3.30.565.10">
    <property type="entry name" value="Histidine kinase-like ATPase, C-terminal domain"/>
    <property type="match status" value="1"/>
</dbReference>
<dbReference type="SUPFAM" id="SSF55785">
    <property type="entry name" value="PYP-like sensor domain (PAS domain)"/>
    <property type="match status" value="1"/>
</dbReference>
<dbReference type="EMBL" id="WBOT01000007">
    <property type="protein sequence ID" value="KAB2330620.1"/>
    <property type="molecule type" value="Genomic_DNA"/>
</dbReference>
<dbReference type="InterPro" id="IPR035965">
    <property type="entry name" value="PAS-like_dom_sf"/>
</dbReference>
<dbReference type="Gene3D" id="1.10.287.130">
    <property type="match status" value="1"/>
</dbReference>
<keyword evidence="12" id="KW-1185">Reference proteome</keyword>
<dbReference type="PANTHER" id="PTHR43065:SF10">
    <property type="entry name" value="PEROXIDE STRESS-ACTIVATED HISTIDINE KINASE MAK3"/>
    <property type="match status" value="1"/>
</dbReference>
<evidence type="ECO:0000256" key="9">
    <source>
        <dbReference type="SAM" id="Phobius"/>
    </source>
</evidence>
<dbReference type="Gene3D" id="3.30.450.20">
    <property type="entry name" value="PAS domain"/>
    <property type="match status" value="1"/>
</dbReference>
<dbReference type="InterPro" id="IPR003594">
    <property type="entry name" value="HATPase_dom"/>
</dbReference>
<dbReference type="SMART" id="SM00387">
    <property type="entry name" value="HATPase_c"/>
    <property type="match status" value="1"/>
</dbReference>
<dbReference type="PROSITE" id="PS50109">
    <property type="entry name" value="HIS_KIN"/>
    <property type="match status" value="1"/>
</dbReference>
<comment type="caution">
    <text evidence="11">The sequence shown here is derived from an EMBL/GenBank/DDBJ whole genome shotgun (WGS) entry which is preliminary data.</text>
</comment>